<accession>A0A2R6Q5F2</accession>
<dbReference type="Proteomes" id="UP000186601">
    <property type="component" value="Unassembled WGS sequence"/>
</dbReference>
<feature type="region of interest" description="Disordered" evidence="1">
    <location>
        <begin position="24"/>
        <end position="65"/>
    </location>
</feature>
<keyword evidence="3" id="KW-1185">Reference proteome</keyword>
<feature type="compositionally biased region" description="Basic and acidic residues" evidence="1">
    <location>
        <begin position="55"/>
        <end position="65"/>
    </location>
</feature>
<dbReference type="AlphaFoldDB" id="A0A2R6Q5F2"/>
<protein>
    <submittedName>
        <fullName evidence="2">Uncharacterized protein</fullName>
    </submittedName>
</protein>
<reference evidence="2 3" key="1">
    <citation type="submission" date="2018-02" db="EMBL/GenBank/DDBJ databases">
        <title>Genome sequence of the basidiomycete white-rot fungus Phlebia centrifuga.</title>
        <authorList>
            <person name="Granchi Z."/>
            <person name="Peng M."/>
            <person name="de Vries R.P."/>
            <person name="Hilden K."/>
            <person name="Makela M.R."/>
            <person name="Grigoriev I."/>
            <person name="Riley R."/>
        </authorList>
    </citation>
    <scope>NUCLEOTIDE SEQUENCE [LARGE SCALE GENOMIC DNA]</scope>
    <source>
        <strain evidence="2 3">FBCC195</strain>
    </source>
</reference>
<dbReference type="EMBL" id="MLYV02000398">
    <property type="protein sequence ID" value="PSS02364.1"/>
    <property type="molecule type" value="Genomic_DNA"/>
</dbReference>
<name>A0A2R6Q5F2_9APHY</name>
<evidence type="ECO:0000256" key="1">
    <source>
        <dbReference type="SAM" id="MobiDB-lite"/>
    </source>
</evidence>
<evidence type="ECO:0000313" key="2">
    <source>
        <dbReference type="EMBL" id="PSS02364.1"/>
    </source>
</evidence>
<sequence>MALYRDAGESLVEIPVHAACIQGPSDAEASKQPSGTELFPGSNFSGEKQGSDVTNDLKDDKDEHA</sequence>
<proteinExistence type="predicted"/>
<gene>
    <name evidence="2" type="ORF">PHLCEN_2v4057</name>
</gene>
<evidence type="ECO:0000313" key="3">
    <source>
        <dbReference type="Proteomes" id="UP000186601"/>
    </source>
</evidence>
<organism evidence="2 3">
    <name type="scientific">Hermanssonia centrifuga</name>
    <dbReference type="NCBI Taxonomy" id="98765"/>
    <lineage>
        <taxon>Eukaryota</taxon>
        <taxon>Fungi</taxon>
        <taxon>Dikarya</taxon>
        <taxon>Basidiomycota</taxon>
        <taxon>Agaricomycotina</taxon>
        <taxon>Agaricomycetes</taxon>
        <taxon>Polyporales</taxon>
        <taxon>Meruliaceae</taxon>
        <taxon>Hermanssonia</taxon>
    </lineage>
</organism>
<feature type="compositionally biased region" description="Polar residues" evidence="1">
    <location>
        <begin position="42"/>
        <end position="54"/>
    </location>
</feature>
<comment type="caution">
    <text evidence="2">The sequence shown here is derived from an EMBL/GenBank/DDBJ whole genome shotgun (WGS) entry which is preliminary data.</text>
</comment>